<proteinExistence type="predicted"/>
<protein>
    <submittedName>
        <fullName evidence="1">Uncharacterized protein</fullName>
    </submittedName>
</protein>
<evidence type="ECO:0000313" key="2">
    <source>
        <dbReference type="Proteomes" id="UP000295507"/>
    </source>
</evidence>
<dbReference type="AlphaFoldDB" id="A0A4R3RYP3"/>
<evidence type="ECO:0000313" key="1">
    <source>
        <dbReference type="EMBL" id="TCU39989.1"/>
    </source>
</evidence>
<accession>A0A4R3RYP3</accession>
<dbReference type="EMBL" id="SMBK01000002">
    <property type="protein sequence ID" value="TCU39989.1"/>
    <property type="molecule type" value="Genomic_DNA"/>
</dbReference>
<gene>
    <name evidence="1" type="ORF">EV129_102126</name>
</gene>
<name>A0A4R3RYP3_9HYPH</name>
<reference evidence="1 2" key="1">
    <citation type="submission" date="2019-03" db="EMBL/GenBank/DDBJ databases">
        <title>Genomic Encyclopedia of Type Strains, Phase IV (KMG-V): Genome sequencing to study the core and pangenomes of soil and plant-associated prokaryotes.</title>
        <authorList>
            <person name="Whitman W."/>
        </authorList>
    </citation>
    <scope>NUCLEOTIDE SEQUENCE [LARGE SCALE GENOMIC DNA]</scope>
    <source>
        <strain evidence="1 2">IE4868</strain>
    </source>
</reference>
<dbReference type="RefSeq" id="WP_165921933.1">
    <property type="nucleotide sequence ID" value="NZ_SMBK01000002.1"/>
</dbReference>
<sequence>MSVADGKGHYSNGPVFSVAPMIDWTDGANLLVIQQLFDAVAAYQIPN</sequence>
<comment type="caution">
    <text evidence="1">The sequence shown here is derived from an EMBL/GenBank/DDBJ whole genome shotgun (WGS) entry which is preliminary data.</text>
</comment>
<dbReference type="Proteomes" id="UP000295507">
    <property type="component" value="Unassembled WGS sequence"/>
</dbReference>
<organism evidence="1 2">
    <name type="scientific">Rhizobium azibense</name>
    <dbReference type="NCBI Taxonomy" id="1136135"/>
    <lineage>
        <taxon>Bacteria</taxon>
        <taxon>Pseudomonadati</taxon>
        <taxon>Pseudomonadota</taxon>
        <taxon>Alphaproteobacteria</taxon>
        <taxon>Hyphomicrobiales</taxon>
        <taxon>Rhizobiaceae</taxon>
        <taxon>Rhizobium/Agrobacterium group</taxon>
        <taxon>Rhizobium</taxon>
    </lineage>
</organism>